<evidence type="ECO:0000313" key="2">
    <source>
        <dbReference type="EMBL" id="RAU84346.1"/>
    </source>
</evidence>
<dbReference type="AlphaFoldDB" id="A0A364RJE1"/>
<dbReference type="Proteomes" id="UP000251692">
    <property type="component" value="Unassembled WGS sequence"/>
</dbReference>
<accession>A0A364RJE1</accession>
<comment type="caution">
    <text evidence="2">The sequence shown here is derived from an EMBL/GenBank/DDBJ whole genome shotgun (WGS) entry which is preliminary data.</text>
</comment>
<evidence type="ECO:0000256" key="1">
    <source>
        <dbReference type="SAM" id="SignalP"/>
    </source>
</evidence>
<reference evidence="2 3" key="2">
    <citation type="submission" date="2018-07" db="EMBL/GenBank/DDBJ databases">
        <title>Pontibacter sp. 2b14 genomic sequence and assembly.</title>
        <authorList>
            <person name="Du Z.-J."/>
        </authorList>
    </citation>
    <scope>NUCLEOTIDE SEQUENCE [LARGE SCALE GENOMIC DNA]</scope>
    <source>
        <strain evidence="2 3">2b14</strain>
    </source>
</reference>
<feature type="chain" id="PRO_5017073617" description="Type IX secretion system membrane protein, PorP/SprF family" evidence="1">
    <location>
        <begin position="27"/>
        <end position="323"/>
    </location>
</feature>
<dbReference type="Pfam" id="PF11751">
    <property type="entry name" value="PorP_SprF"/>
    <property type="match status" value="1"/>
</dbReference>
<dbReference type="OrthoDB" id="978914at2"/>
<protein>
    <recommendedName>
        <fullName evidence="4">Type IX secretion system membrane protein, PorP/SprF family</fullName>
    </recommendedName>
</protein>
<evidence type="ECO:0000313" key="3">
    <source>
        <dbReference type="Proteomes" id="UP000251692"/>
    </source>
</evidence>
<dbReference type="RefSeq" id="WP_112304626.1">
    <property type="nucleotide sequence ID" value="NZ_QMDV01000001.1"/>
</dbReference>
<gene>
    <name evidence="2" type="ORF">DP923_04725</name>
</gene>
<dbReference type="InterPro" id="IPR019861">
    <property type="entry name" value="PorP/SprF_Bacteroidetes"/>
</dbReference>
<organism evidence="2 3">
    <name type="scientific">Pontibacter arcticus</name>
    <dbReference type="NCBI Taxonomy" id="2080288"/>
    <lineage>
        <taxon>Bacteria</taxon>
        <taxon>Pseudomonadati</taxon>
        <taxon>Bacteroidota</taxon>
        <taxon>Cytophagia</taxon>
        <taxon>Cytophagales</taxon>
        <taxon>Hymenobacteraceae</taxon>
        <taxon>Pontibacter</taxon>
    </lineage>
</organism>
<keyword evidence="3" id="KW-1185">Reference proteome</keyword>
<dbReference type="NCBIfam" id="TIGR03519">
    <property type="entry name" value="T9SS_PorP_fam"/>
    <property type="match status" value="1"/>
</dbReference>
<dbReference type="EMBL" id="QMDV01000001">
    <property type="protein sequence ID" value="RAU84346.1"/>
    <property type="molecule type" value="Genomic_DNA"/>
</dbReference>
<evidence type="ECO:0008006" key="4">
    <source>
        <dbReference type="Google" id="ProtNLM"/>
    </source>
</evidence>
<sequence>MARKSNLIQKLLFLFGGLLLANAVSAQQAPQYSQYIFNELVINPAYAGSKEVLNINLTHRSQWVGLEGAPTTQSLSIDGATQNTNIGWGAHLINDRIGAQSQTGAYANISARISLSRETKLALGLAGGVSQYVLDGNKLNTGNTIPDQALPPGREVSILPDAKVGLFLNTERYYAGLTAANLIPFKSDNLLITTPRRHYFLSMGYTFDLNRNLRLKPSLLIKEDFKSPANLDLNAFLLMYDRLWVGASYRTAVPVFTDYDMKQLAKRNAVALIAQVYATPRLRIGYAYDLSLSKLNNYASHEVSVGYMFYKMRYGRIITPRNL</sequence>
<feature type="signal peptide" evidence="1">
    <location>
        <begin position="1"/>
        <end position="26"/>
    </location>
</feature>
<keyword evidence="1" id="KW-0732">Signal</keyword>
<reference evidence="2 3" key="1">
    <citation type="submission" date="2018-06" db="EMBL/GenBank/DDBJ databases">
        <authorList>
            <person name="Liu Z.-W."/>
        </authorList>
    </citation>
    <scope>NUCLEOTIDE SEQUENCE [LARGE SCALE GENOMIC DNA]</scope>
    <source>
        <strain evidence="2 3">2b14</strain>
    </source>
</reference>
<name>A0A364RJE1_9BACT</name>
<proteinExistence type="predicted"/>